<dbReference type="KEGG" id="tpal:117644794"/>
<sequence length="1114" mass="118074">MSYRDEDDPFEEDIVFDQAGLLSTSRKSSKSAIRRVSSGKCAMFSKTLGLCGAFLGLGLTFAIPGPLSPVPPAELSHDKSLMTYEVMYRCQGFMIGAMFGARLLDRFNRLFLVFLALLVTALLVTIIPWCGNVWLLRTDMFLLGVSLGFLSTGGNVLCLDLWGRNSGPFMQALHFSFSLGVFLAPFLSQPLMTPVNYALVSPTTTPASMFPLHRLPRDLGSISSNASALVGADTSSLSSSAYHDLAFNKSRVDVSNSSTTLAPFSTSTTKKSVQELSGLLLLAPASSSGVNSSKAVLVASSSGPSMPANASLPLSKASTPAPASIPVPASETVSSPKVDVSTTTHRSPRPKPVLTNSEKLKDNKWENEKFRKPPPEDLVPVSTTMKPMVRAENKTTVVSNVSTSTTPSPISNGKNATVKPNGIKNIPTSFNSSKLAVILDGSSGSNLSAIPSSAPSNVPLVKESSVATTISSVLTTSSVPLKINSSLVTNNSKALPGTVPAKSDEALHISDAGTVPMSPLLPHKSDSGVAPLKGSKAKETAANHTTPAPITLEAILSSSAVKQGEASNHSVLSKVLKDTPPEMSNSENSSKINLSSGSSGSVNRASSAGKEKDSSSNSSVEISLPVIEKTQAANDSHFMGKSISLDEQDSNQNGPASTSSQQPQARMSTPQPPKNSKPGEREKTSTVNQKSFGGGHVKAMMEAKPLQSTTESSTSVHYYKSSNAPEKLPDAKIKVRPTSNPSTPLLVKNIPAVVETISHSEAPAGPKHVHHSKPASTVVNDTAEVTHTVIDDVANRLEKYGLSRMELMYLTVGMVLLATSFLFLGFLCFNPRDPKSKTDEEDMNVHVGRVGHRSRLSSGQSTIVPSRCLRHTLIGLMMVLLMITSGVQAMYGQLLLVYALQAPLQLSQSTGTALTATFWGALTSTRFACILLASALSPTAMLVLSVAICSCATWLLSAFASSSEVALWIGSVMVSVGTASVIPSGMLWMQRHVLITHRVAAMLVMGPAMGEMFFPTLAYKMMVSLGPASLVHLPALLSLFAIAVWAAEWRLARYPRQPMCSHGDESSGYQLANQHDEDDLLDLTMSPIVNGTTAILRNHSRSNASGLGIHRMSA</sequence>
<feature type="transmembrane region" description="Helical" evidence="5">
    <location>
        <begin position="807"/>
        <end position="829"/>
    </location>
</feature>
<keyword evidence="1 5" id="KW-0812">Transmembrane</keyword>
<evidence type="ECO:0000256" key="2">
    <source>
        <dbReference type="ARBA" id="ARBA00022989"/>
    </source>
</evidence>
<evidence type="ECO:0000256" key="1">
    <source>
        <dbReference type="ARBA" id="ARBA00022692"/>
    </source>
</evidence>
<feature type="transmembrane region" description="Helical" evidence="5">
    <location>
        <begin position="169"/>
        <end position="187"/>
    </location>
</feature>
<feature type="region of interest" description="Disordered" evidence="4">
    <location>
        <begin position="399"/>
        <end position="419"/>
    </location>
</feature>
<feature type="transmembrane region" description="Helical" evidence="5">
    <location>
        <begin position="1025"/>
        <end position="1047"/>
    </location>
</feature>
<gene>
    <name evidence="7 8 9" type="primary">LOC117644794</name>
</gene>
<dbReference type="RefSeq" id="XP_034240311.1">
    <property type="nucleotide sequence ID" value="XM_034384420.1"/>
</dbReference>
<name>A0A6P8Z166_THRPL</name>
<feature type="compositionally biased region" description="Polar residues" evidence="4">
    <location>
        <begin position="331"/>
        <end position="345"/>
    </location>
</feature>
<feature type="compositionally biased region" description="Basic and acidic residues" evidence="4">
    <location>
        <begin position="358"/>
        <end position="375"/>
    </location>
</feature>
<feature type="transmembrane region" description="Helical" evidence="5">
    <location>
        <begin position="873"/>
        <end position="900"/>
    </location>
</feature>
<feature type="region of interest" description="Disordered" evidence="4">
    <location>
        <begin position="513"/>
        <end position="545"/>
    </location>
</feature>
<feature type="transmembrane region" description="Helical" evidence="5">
    <location>
        <begin position="86"/>
        <end position="104"/>
    </location>
</feature>
<dbReference type="Gene3D" id="1.20.1250.20">
    <property type="entry name" value="MFS general substrate transporter like domains"/>
    <property type="match status" value="1"/>
</dbReference>
<organism evidence="8">
    <name type="scientific">Thrips palmi</name>
    <name type="common">Melon thrips</name>
    <dbReference type="NCBI Taxonomy" id="161013"/>
    <lineage>
        <taxon>Eukaryota</taxon>
        <taxon>Metazoa</taxon>
        <taxon>Ecdysozoa</taxon>
        <taxon>Arthropoda</taxon>
        <taxon>Hexapoda</taxon>
        <taxon>Insecta</taxon>
        <taxon>Pterygota</taxon>
        <taxon>Neoptera</taxon>
        <taxon>Paraneoptera</taxon>
        <taxon>Thysanoptera</taxon>
        <taxon>Terebrantia</taxon>
        <taxon>Thripoidea</taxon>
        <taxon>Thripidae</taxon>
        <taxon>Thrips</taxon>
    </lineage>
</organism>
<feature type="transmembrane region" description="Helical" evidence="5">
    <location>
        <begin position="111"/>
        <end position="135"/>
    </location>
</feature>
<dbReference type="OrthoDB" id="6512734at2759"/>
<keyword evidence="3 5" id="KW-0472">Membrane</keyword>
<feature type="region of interest" description="Disordered" evidence="4">
    <location>
        <begin position="299"/>
        <end position="381"/>
    </location>
</feature>
<protein>
    <submittedName>
        <fullName evidence="7 8">Mucin-5AC-like</fullName>
    </submittedName>
</protein>
<evidence type="ECO:0000256" key="4">
    <source>
        <dbReference type="SAM" id="MobiDB-lite"/>
    </source>
</evidence>
<dbReference type="GeneID" id="117644794"/>
<evidence type="ECO:0000256" key="3">
    <source>
        <dbReference type="ARBA" id="ARBA00023136"/>
    </source>
</evidence>
<feature type="transmembrane region" description="Helical" evidence="5">
    <location>
        <begin position="965"/>
        <end position="987"/>
    </location>
</feature>
<dbReference type="RefSeq" id="XP_034240313.1">
    <property type="nucleotide sequence ID" value="XM_034384422.1"/>
</dbReference>
<dbReference type="InterPro" id="IPR036259">
    <property type="entry name" value="MFS_trans_sf"/>
</dbReference>
<feature type="transmembrane region" description="Helical" evidence="5">
    <location>
        <begin position="47"/>
        <end position="66"/>
    </location>
</feature>
<proteinExistence type="predicted"/>
<feature type="transmembrane region" description="Helical" evidence="5">
    <location>
        <begin position="141"/>
        <end position="162"/>
    </location>
</feature>
<feature type="transmembrane region" description="Helical" evidence="5">
    <location>
        <begin position="999"/>
        <end position="1019"/>
    </location>
</feature>
<feature type="transmembrane region" description="Helical" evidence="5">
    <location>
        <begin position="912"/>
        <end position="933"/>
    </location>
</feature>
<evidence type="ECO:0000313" key="8">
    <source>
        <dbReference type="RefSeq" id="XP_034240312.1"/>
    </source>
</evidence>
<keyword evidence="2 5" id="KW-1133">Transmembrane helix</keyword>
<dbReference type="Proteomes" id="UP000515158">
    <property type="component" value="Unplaced"/>
</dbReference>
<feature type="region of interest" description="Disordered" evidence="4">
    <location>
        <begin position="645"/>
        <end position="694"/>
    </location>
</feature>
<dbReference type="PANTHER" id="PTHR23121">
    <property type="entry name" value="SODIUM-DEPENDENT GLUCOSE TRANSPORTER 1"/>
    <property type="match status" value="1"/>
</dbReference>
<dbReference type="RefSeq" id="XP_034240312.1">
    <property type="nucleotide sequence ID" value="XM_034384421.1"/>
</dbReference>
<evidence type="ECO:0000313" key="7">
    <source>
        <dbReference type="RefSeq" id="XP_034240311.1"/>
    </source>
</evidence>
<feature type="region of interest" description="Disordered" evidence="4">
    <location>
        <begin position="577"/>
        <end position="623"/>
    </location>
</feature>
<dbReference type="SUPFAM" id="SSF103473">
    <property type="entry name" value="MFS general substrate transporter"/>
    <property type="match status" value="2"/>
</dbReference>
<accession>A0A6P8Z166</accession>
<keyword evidence="6" id="KW-1185">Reference proteome</keyword>
<evidence type="ECO:0000313" key="9">
    <source>
        <dbReference type="RefSeq" id="XP_034240313.1"/>
    </source>
</evidence>
<dbReference type="PANTHER" id="PTHR23121:SF9">
    <property type="entry name" value="SODIUM-DEPENDENT GLUCOSE TRANSPORTER 1"/>
    <property type="match status" value="1"/>
</dbReference>
<feature type="compositionally biased region" description="Polar residues" evidence="4">
    <location>
        <begin position="650"/>
        <end position="669"/>
    </location>
</feature>
<feature type="transmembrane region" description="Helical" evidence="5">
    <location>
        <begin position="940"/>
        <end position="959"/>
    </location>
</feature>
<feature type="compositionally biased region" description="Low complexity" evidence="4">
    <location>
        <begin position="399"/>
        <end position="412"/>
    </location>
</feature>
<dbReference type="AlphaFoldDB" id="A0A6P8Z166"/>
<evidence type="ECO:0000256" key="5">
    <source>
        <dbReference type="SAM" id="Phobius"/>
    </source>
</evidence>
<evidence type="ECO:0000313" key="6">
    <source>
        <dbReference type="Proteomes" id="UP000515158"/>
    </source>
</evidence>
<reference evidence="7 8" key="1">
    <citation type="submission" date="2025-04" db="UniProtKB">
        <authorList>
            <consortium name="RefSeq"/>
        </authorList>
    </citation>
    <scope>IDENTIFICATION</scope>
    <source>
        <tissue evidence="7 8">Total insect</tissue>
    </source>
</reference>
<feature type="compositionally biased region" description="Low complexity" evidence="4">
    <location>
        <begin position="584"/>
        <end position="607"/>
    </location>
</feature>